<comment type="similarity">
    <text evidence="7">Belongs to the RING-type zinc finger family. ATL subfamily.</text>
</comment>
<evidence type="ECO:0000256" key="4">
    <source>
        <dbReference type="ARBA" id="ARBA00022771"/>
    </source>
</evidence>
<keyword evidence="4 8" id="KW-0863">Zinc-finger</keyword>
<gene>
    <name evidence="11" type="ORF">PIB30_042135</name>
</gene>
<keyword evidence="12" id="KW-1185">Reference proteome</keyword>
<organism evidence="11 12">
    <name type="scientific">Stylosanthes scabra</name>
    <dbReference type="NCBI Taxonomy" id="79078"/>
    <lineage>
        <taxon>Eukaryota</taxon>
        <taxon>Viridiplantae</taxon>
        <taxon>Streptophyta</taxon>
        <taxon>Embryophyta</taxon>
        <taxon>Tracheophyta</taxon>
        <taxon>Spermatophyta</taxon>
        <taxon>Magnoliopsida</taxon>
        <taxon>eudicotyledons</taxon>
        <taxon>Gunneridae</taxon>
        <taxon>Pentapetalae</taxon>
        <taxon>rosids</taxon>
        <taxon>fabids</taxon>
        <taxon>Fabales</taxon>
        <taxon>Fabaceae</taxon>
        <taxon>Papilionoideae</taxon>
        <taxon>50 kb inversion clade</taxon>
        <taxon>dalbergioids sensu lato</taxon>
        <taxon>Dalbergieae</taxon>
        <taxon>Pterocarpus clade</taxon>
        <taxon>Stylosanthes</taxon>
    </lineage>
</organism>
<dbReference type="PROSITE" id="PS50089">
    <property type="entry name" value="ZF_RING_2"/>
    <property type="match status" value="1"/>
</dbReference>
<keyword evidence="3" id="KW-0479">Metal-binding</keyword>
<dbReference type="PANTHER" id="PTHR14155">
    <property type="entry name" value="RING FINGER DOMAIN-CONTAINING"/>
    <property type="match status" value="1"/>
</dbReference>
<evidence type="ECO:0000256" key="8">
    <source>
        <dbReference type="PROSITE-ProRule" id="PRU00175"/>
    </source>
</evidence>
<evidence type="ECO:0000256" key="6">
    <source>
        <dbReference type="ARBA" id="ARBA00022833"/>
    </source>
</evidence>
<dbReference type="InterPro" id="IPR053238">
    <property type="entry name" value="RING-H2_zinc_finger"/>
</dbReference>
<feature type="transmembrane region" description="Helical" evidence="9">
    <location>
        <begin position="47"/>
        <end position="66"/>
    </location>
</feature>
<evidence type="ECO:0000313" key="11">
    <source>
        <dbReference type="EMBL" id="MED6195888.1"/>
    </source>
</evidence>
<evidence type="ECO:0000256" key="1">
    <source>
        <dbReference type="ARBA" id="ARBA00000900"/>
    </source>
</evidence>
<evidence type="ECO:0000256" key="2">
    <source>
        <dbReference type="ARBA" id="ARBA00012483"/>
    </source>
</evidence>
<keyword evidence="6" id="KW-0862">Zinc</keyword>
<keyword evidence="9" id="KW-0472">Membrane</keyword>
<evidence type="ECO:0000256" key="3">
    <source>
        <dbReference type="ARBA" id="ARBA00022723"/>
    </source>
</evidence>
<dbReference type="Pfam" id="PF13639">
    <property type="entry name" value="zf-RING_2"/>
    <property type="match status" value="1"/>
</dbReference>
<dbReference type="Gene3D" id="3.30.40.10">
    <property type="entry name" value="Zinc/RING finger domain, C3HC4 (zinc finger)"/>
    <property type="match status" value="1"/>
</dbReference>
<evidence type="ECO:0000256" key="7">
    <source>
        <dbReference type="ARBA" id="ARBA00024209"/>
    </source>
</evidence>
<protein>
    <recommendedName>
        <fullName evidence="2">RING-type E3 ubiquitin transferase</fullName>
        <ecNumber evidence="2">2.3.2.27</ecNumber>
    </recommendedName>
</protein>
<dbReference type="EMBL" id="JASCZI010211686">
    <property type="protein sequence ID" value="MED6195888.1"/>
    <property type="molecule type" value="Genomic_DNA"/>
</dbReference>
<comment type="catalytic activity">
    <reaction evidence="1">
        <text>S-ubiquitinyl-[E2 ubiquitin-conjugating enzyme]-L-cysteine + [acceptor protein]-L-lysine = [E2 ubiquitin-conjugating enzyme]-L-cysteine + N(6)-ubiquitinyl-[acceptor protein]-L-lysine.</text>
        <dbReference type="EC" id="2.3.2.27"/>
    </reaction>
</comment>
<dbReference type="EC" id="2.3.2.27" evidence="2"/>
<dbReference type="InterPro" id="IPR013083">
    <property type="entry name" value="Znf_RING/FYVE/PHD"/>
</dbReference>
<sequence length="211" mass="23801">MPTHCGCFRRGFWPMMLLPYVFLITAIILICIGGGSKHGDSNISQLVTIGLGIFMLLVFLFVLIKFDRLSRIYLRENSEENNTIEITRNIRVVPWLDNDDNLMITLQIDSQGTQEQSTELPFSQSKRIARLALKALPPAKSFKEEEEDANGSAGRRVDCCPICFEEFKNGELIQPFGACVHEFHSNCINSWLHSGKISCPLCRANLATFVD</sequence>
<dbReference type="InterPro" id="IPR001841">
    <property type="entry name" value="Znf_RING"/>
</dbReference>
<evidence type="ECO:0000256" key="5">
    <source>
        <dbReference type="ARBA" id="ARBA00022786"/>
    </source>
</evidence>
<proteinExistence type="inferred from homology"/>
<accession>A0ABU6XGL1</accession>
<comment type="caution">
    <text evidence="11">The sequence shown here is derived from an EMBL/GenBank/DDBJ whole genome shotgun (WGS) entry which is preliminary data.</text>
</comment>
<dbReference type="SMART" id="SM00184">
    <property type="entry name" value="RING"/>
    <property type="match status" value="1"/>
</dbReference>
<name>A0ABU6XGL1_9FABA</name>
<dbReference type="Proteomes" id="UP001341840">
    <property type="component" value="Unassembled WGS sequence"/>
</dbReference>
<keyword evidence="9" id="KW-0812">Transmembrane</keyword>
<reference evidence="11 12" key="1">
    <citation type="journal article" date="2023" name="Plants (Basel)">
        <title>Bridging the Gap: Combining Genomics and Transcriptomics Approaches to Understand Stylosanthes scabra, an Orphan Legume from the Brazilian Caatinga.</title>
        <authorList>
            <person name="Ferreira-Neto J.R.C."/>
            <person name="da Silva M.D."/>
            <person name="Binneck E."/>
            <person name="de Melo N.F."/>
            <person name="da Silva R.H."/>
            <person name="de Melo A.L.T.M."/>
            <person name="Pandolfi V."/>
            <person name="Bustamante F.O."/>
            <person name="Brasileiro-Vidal A.C."/>
            <person name="Benko-Iseppon A.M."/>
        </authorList>
    </citation>
    <scope>NUCLEOTIDE SEQUENCE [LARGE SCALE GENOMIC DNA]</scope>
    <source>
        <tissue evidence="11">Leaves</tissue>
    </source>
</reference>
<evidence type="ECO:0000313" key="12">
    <source>
        <dbReference type="Proteomes" id="UP001341840"/>
    </source>
</evidence>
<keyword evidence="9" id="KW-1133">Transmembrane helix</keyword>
<dbReference type="SUPFAM" id="SSF57850">
    <property type="entry name" value="RING/U-box"/>
    <property type="match status" value="1"/>
</dbReference>
<feature type="transmembrane region" description="Helical" evidence="9">
    <location>
        <begin position="12"/>
        <end position="35"/>
    </location>
</feature>
<evidence type="ECO:0000256" key="9">
    <source>
        <dbReference type="SAM" id="Phobius"/>
    </source>
</evidence>
<dbReference type="PANTHER" id="PTHR14155:SF610">
    <property type="entry name" value="OS01G0755700 PROTEIN"/>
    <property type="match status" value="1"/>
</dbReference>
<keyword evidence="5" id="KW-0833">Ubl conjugation pathway</keyword>
<evidence type="ECO:0000259" key="10">
    <source>
        <dbReference type="PROSITE" id="PS50089"/>
    </source>
</evidence>
<feature type="domain" description="RING-type" evidence="10">
    <location>
        <begin position="160"/>
        <end position="203"/>
    </location>
</feature>